<evidence type="ECO:0000256" key="3">
    <source>
        <dbReference type="ARBA" id="ARBA00022443"/>
    </source>
</evidence>
<dbReference type="SUPFAM" id="SSF50044">
    <property type="entry name" value="SH3-domain"/>
    <property type="match status" value="1"/>
</dbReference>
<dbReference type="InterPro" id="IPR001452">
    <property type="entry name" value="SH3_domain"/>
</dbReference>
<proteinExistence type="inferred from homology"/>
<gene>
    <name evidence="7" type="ORF">OVN521_LOCUS8777</name>
</gene>
<evidence type="ECO:0000259" key="6">
    <source>
        <dbReference type="PROSITE" id="PS50002"/>
    </source>
</evidence>
<comment type="subcellular location">
    <subcellularLocation>
        <location evidence="1">Cytoplasm</location>
        <location evidence="1">Perinuclear region</location>
    </subcellularLocation>
</comment>
<keyword evidence="4" id="KW-0813">Transport</keyword>
<keyword evidence="4" id="KW-0931">ER-Golgi transport</keyword>
<evidence type="ECO:0000256" key="1">
    <source>
        <dbReference type="ARBA" id="ARBA00004556"/>
    </source>
</evidence>
<dbReference type="CDD" id="cd14825">
    <property type="entry name" value="TRAPPC2_sedlin"/>
    <property type="match status" value="1"/>
</dbReference>
<evidence type="ECO:0000256" key="2">
    <source>
        <dbReference type="ARBA" id="ARBA00006626"/>
    </source>
</evidence>
<dbReference type="SMART" id="SM00326">
    <property type="entry name" value="SH3"/>
    <property type="match status" value="1"/>
</dbReference>
<protein>
    <recommendedName>
        <fullName evidence="6">SH3 domain-containing protein</fullName>
    </recommendedName>
</protein>
<sequence length="272" mass="31023">MSSSSSSYYFVIVGHNDQVVYEIELGGGSSAQTTTDNRHLNQFIAHAALDLVDEAMWRNTTTYLKQVDKFNEWIVSAYVTAGGLRFLFLYEHLPRSGEDGLKNFLTDVYETYVKLLLNPFYVPDTPIRSAAFDKKIQTIARKWNFQNDLLSFDESPIKLVRVLCDIRPSGPNELGCFEDEILAIIEGDNNQSEWLIVKNAFNSIGRVRRVFVEPIDDRQTDDDRNDLLIVPSIKSNEYQKGNSKGLDSIQELADLEFDKLMKKDNKTQSGED</sequence>
<comment type="caution">
    <text evidence="7">The sequence shown here is derived from an EMBL/GenBank/DDBJ whole genome shotgun (WGS) entry which is preliminary data.</text>
</comment>
<dbReference type="PANTHER" id="PTHR12403">
    <property type="entry name" value="TRAFFICKING PROTEIN PARTICLE COMPLEX SUBUNIT 2"/>
    <property type="match status" value="1"/>
</dbReference>
<name>A0A819GUT6_9BILA</name>
<dbReference type="PROSITE" id="PS50002">
    <property type="entry name" value="SH3"/>
    <property type="match status" value="1"/>
</dbReference>
<evidence type="ECO:0000256" key="4">
    <source>
        <dbReference type="ARBA" id="ARBA00022892"/>
    </source>
</evidence>
<evidence type="ECO:0000256" key="5">
    <source>
        <dbReference type="PROSITE-ProRule" id="PRU00192"/>
    </source>
</evidence>
<dbReference type="Gene3D" id="2.30.30.40">
    <property type="entry name" value="SH3 Domains"/>
    <property type="match status" value="1"/>
</dbReference>
<dbReference type="InterPro" id="IPR006722">
    <property type="entry name" value="Sedlin"/>
</dbReference>
<comment type="similarity">
    <text evidence="2">Belongs to the TRAPP small subunits family. Sedlin subfamily.</text>
</comment>
<dbReference type="AlphaFoldDB" id="A0A819GUT6"/>
<keyword evidence="3 5" id="KW-0728">SH3 domain</keyword>
<evidence type="ECO:0000313" key="8">
    <source>
        <dbReference type="Proteomes" id="UP000663866"/>
    </source>
</evidence>
<dbReference type="SUPFAM" id="SSF64356">
    <property type="entry name" value="SNARE-like"/>
    <property type="match status" value="1"/>
</dbReference>
<reference evidence="7" key="1">
    <citation type="submission" date="2021-02" db="EMBL/GenBank/DDBJ databases">
        <authorList>
            <person name="Nowell W R."/>
        </authorList>
    </citation>
    <scope>NUCLEOTIDE SEQUENCE</scope>
</reference>
<dbReference type="Proteomes" id="UP000663866">
    <property type="component" value="Unassembled WGS sequence"/>
</dbReference>
<dbReference type="InterPro" id="IPR036028">
    <property type="entry name" value="SH3-like_dom_sf"/>
</dbReference>
<dbReference type="GO" id="GO:0006888">
    <property type="term" value="P:endoplasmic reticulum to Golgi vesicle-mediated transport"/>
    <property type="evidence" value="ECO:0007669"/>
    <property type="project" value="InterPro"/>
</dbReference>
<evidence type="ECO:0000313" key="7">
    <source>
        <dbReference type="EMBL" id="CAF3887087.1"/>
    </source>
</evidence>
<dbReference type="Pfam" id="PF04628">
    <property type="entry name" value="Sedlin_N"/>
    <property type="match status" value="1"/>
</dbReference>
<feature type="domain" description="SH3" evidence="6">
    <location>
        <begin position="155"/>
        <end position="217"/>
    </location>
</feature>
<dbReference type="Gene3D" id="3.30.450.70">
    <property type="match status" value="1"/>
</dbReference>
<accession>A0A819GUT6</accession>
<keyword evidence="8" id="KW-1185">Reference proteome</keyword>
<dbReference type="GO" id="GO:0048471">
    <property type="term" value="C:perinuclear region of cytoplasm"/>
    <property type="evidence" value="ECO:0007669"/>
    <property type="project" value="UniProtKB-SubCell"/>
</dbReference>
<dbReference type="InterPro" id="IPR011012">
    <property type="entry name" value="Longin-like_dom_sf"/>
</dbReference>
<dbReference type="EMBL" id="CAJOBG010001032">
    <property type="protein sequence ID" value="CAF3887087.1"/>
    <property type="molecule type" value="Genomic_DNA"/>
</dbReference>
<organism evidence="7 8">
    <name type="scientific">Rotaria magnacalcarata</name>
    <dbReference type="NCBI Taxonomy" id="392030"/>
    <lineage>
        <taxon>Eukaryota</taxon>
        <taxon>Metazoa</taxon>
        <taxon>Spiralia</taxon>
        <taxon>Gnathifera</taxon>
        <taxon>Rotifera</taxon>
        <taxon>Eurotatoria</taxon>
        <taxon>Bdelloidea</taxon>
        <taxon>Philodinida</taxon>
        <taxon>Philodinidae</taxon>
        <taxon>Rotaria</taxon>
    </lineage>
</organism>